<evidence type="ECO:0000256" key="3">
    <source>
        <dbReference type="ARBA" id="ARBA00022679"/>
    </source>
</evidence>
<keyword evidence="6" id="KW-1185">Reference proteome</keyword>
<proteinExistence type="inferred from homology"/>
<keyword evidence="3 5" id="KW-0808">Transferase</keyword>
<keyword evidence="2 5" id="KW-0328">Glycosyltransferase</keyword>
<organism evidence="5 6">
    <name type="scientific">Neisseria oralis</name>
    <dbReference type="NCBI Taxonomy" id="1107316"/>
    <lineage>
        <taxon>Bacteria</taxon>
        <taxon>Pseudomonadati</taxon>
        <taxon>Pseudomonadota</taxon>
        <taxon>Betaproteobacteria</taxon>
        <taxon>Neisseriales</taxon>
        <taxon>Neisseriaceae</taxon>
        <taxon>Neisseria</taxon>
    </lineage>
</organism>
<evidence type="ECO:0000259" key="4">
    <source>
        <dbReference type="Pfam" id="PF00535"/>
    </source>
</evidence>
<dbReference type="EMBL" id="JBJGEB010000001">
    <property type="protein sequence ID" value="MFK7641014.1"/>
    <property type="molecule type" value="Genomic_DNA"/>
</dbReference>
<dbReference type="PANTHER" id="PTHR43179">
    <property type="entry name" value="RHAMNOSYLTRANSFERASE WBBL"/>
    <property type="match status" value="1"/>
</dbReference>
<dbReference type="SUPFAM" id="SSF53448">
    <property type="entry name" value="Nucleotide-diphospho-sugar transferases"/>
    <property type="match status" value="1"/>
</dbReference>
<sequence length="280" mass="32774">MRENPLISIGIITFNNSISEIKRCLDSIYSQTYDIEQIEIIIRNQGRSRVLQEIEALIQQNNWQNIKAYQGENIGFGKGHNELFSRISPQSKAYICFNPDGFWHDEALDRLITMAHINDWNGIFESIQEPIMHPKVFDAHTGVTAWCSGACLLIPTTIYKIINGYDEDFFLYCEDVDLSWRVKASGFNCYTCPESYFFHYAMERQSREQEIWKAASYLAHKWRSDKFKKIALQQWSKYCDVPESDLEKDIAALQQHSFEEVKRANPDFHHGLVFSQQMWS</sequence>
<comment type="caution">
    <text evidence="5">The sequence shown here is derived from an EMBL/GenBank/DDBJ whole genome shotgun (WGS) entry which is preliminary data.</text>
</comment>
<accession>A0ABW8Q0H1</accession>
<evidence type="ECO:0000256" key="1">
    <source>
        <dbReference type="ARBA" id="ARBA00006739"/>
    </source>
</evidence>
<dbReference type="Proteomes" id="UP001621964">
    <property type="component" value="Unassembled WGS sequence"/>
</dbReference>
<evidence type="ECO:0000313" key="5">
    <source>
        <dbReference type="EMBL" id="MFK7641014.1"/>
    </source>
</evidence>
<gene>
    <name evidence="5" type="ORF">ACI43T_00645</name>
</gene>
<dbReference type="EC" id="2.4.-.-" evidence="5"/>
<dbReference type="Gene3D" id="3.90.550.10">
    <property type="entry name" value="Spore Coat Polysaccharide Biosynthesis Protein SpsA, Chain A"/>
    <property type="match status" value="1"/>
</dbReference>
<name>A0ABW8Q0H1_9NEIS</name>
<dbReference type="PANTHER" id="PTHR43179:SF12">
    <property type="entry name" value="GALACTOFURANOSYLTRANSFERASE GLFT2"/>
    <property type="match status" value="1"/>
</dbReference>
<feature type="domain" description="Glycosyltransferase 2-like" evidence="4">
    <location>
        <begin position="8"/>
        <end position="116"/>
    </location>
</feature>
<dbReference type="RefSeq" id="WP_377080138.1">
    <property type="nucleotide sequence ID" value="NZ_JBJGEB010000001.1"/>
</dbReference>
<dbReference type="InterPro" id="IPR001173">
    <property type="entry name" value="Glyco_trans_2-like"/>
</dbReference>
<dbReference type="Pfam" id="PF00535">
    <property type="entry name" value="Glycos_transf_2"/>
    <property type="match status" value="1"/>
</dbReference>
<comment type="similarity">
    <text evidence="1">Belongs to the glycosyltransferase 2 family.</text>
</comment>
<evidence type="ECO:0000313" key="6">
    <source>
        <dbReference type="Proteomes" id="UP001621964"/>
    </source>
</evidence>
<protein>
    <submittedName>
        <fullName evidence="5">Glycosyltransferase</fullName>
        <ecNumber evidence="5">2.4.-.-</ecNumber>
    </submittedName>
</protein>
<dbReference type="InterPro" id="IPR029044">
    <property type="entry name" value="Nucleotide-diphossugar_trans"/>
</dbReference>
<evidence type="ECO:0000256" key="2">
    <source>
        <dbReference type="ARBA" id="ARBA00022676"/>
    </source>
</evidence>
<dbReference type="GO" id="GO:0016757">
    <property type="term" value="F:glycosyltransferase activity"/>
    <property type="evidence" value="ECO:0007669"/>
    <property type="project" value="UniProtKB-KW"/>
</dbReference>
<reference evidence="5 6" key="1">
    <citation type="submission" date="2024-11" db="EMBL/GenBank/DDBJ databases">
        <authorList>
            <person name="Mikucki A.G."/>
            <person name="Kahler C.M."/>
        </authorList>
    </citation>
    <scope>NUCLEOTIDE SEQUENCE [LARGE SCALE GENOMIC DNA]</scope>
    <source>
        <strain evidence="5 6">EXNM717</strain>
    </source>
</reference>